<proteinExistence type="predicted"/>
<evidence type="ECO:0008006" key="3">
    <source>
        <dbReference type="Google" id="ProtNLM"/>
    </source>
</evidence>
<dbReference type="Proteomes" id="UP001500618">
    <property type="component" value="Unassembled WGS sequence"/>
</dbReference>
<dbReference type="InterPro" id="IPR025683">
    <property type="entry name" value="Protein_beta"/>
</dbReference>
<reference evidence="2" key="1">
    <citation type="journal article" date="2019" name="Int. J. Syst. Evol. Microbiol.">
        <title>The Global Catalogue of Microorganisms (GCM) 10K type strain sequencing project: providing services to taxonomists for standard genome sequencing and annotation.</title>
        <authorList>
            <consortium name="The Broad Institute Genomics Platform"/>
            <consortium name="The Broad Institute Genome Sequencing Center for Infectious Disease"/>
            <person name="Wu L."/>
            <person name="Ma J."/>
        </authorList>
    </citation>
    <scope>NUCLEOTIDE SEQUENCE [LARGE SCALE GENOMIC DNA]</scope>
    <source>
        <strain evidence="2">JCM 14718</strain>
    </source>
</reference>
<dbReference type="RefSeq" id="WP_344311886.1">
    <property type="nucleotide sequence ID" value="NZ_BAAANY010000015.1"/>
</dbReference>
<protein>
    <recommendedName>
        <fullName evidence="3">T4 beta protein</fullName>
    </recommendedName>
</protein>
<sequence length="378" mass="40515">MAFLDALHGRFQVVLAAHTKSGELAALSHLSRPDAAAIQPLAIAMPRLAPQSRLMVSFVAAATALAEYGRPLMVDLARIPAGHPLRAEPLGAYDFLDNVVREALEEKHGPLGSALPTLLPVFSADGENDRPDVLAAQRLDGRDGRGAVIRIAGLTRQTPAGWAEHLGKTTASLGIAPQRVDVVVDASYVDSVQERRVDQVCDVVAAVHQAMPVRSVTLLAGSVPPRRFVTQTMIKPRYEMELWSACAGSLSGELRYGDYGVVHPLQADTQLAGPVSTNPYLFYTAGRGSLYLSRQLPRDENRKIARGGGATKFREISTELARLSEFAGPRYSWGDAELAGCAAGNVRNVGTVTRWIAIATSHHCAHLADSARRPALVA</sequence>
<accession>A0ABP4TGA1</accession>
<keyword evidence="2" id="KW-1185">Reference proteome</keyword>
<name>A0ABP4TGA1_9ACTN</name>
<evidence type="ECO:0000313" key="1">
    <source>
        <dbReference type="EMBL" id="GAA1687535.1"/>
    </source>
</evidence>
<evidence type="ECO:0000313" key="2">
    <source>
        <dbReference type="Proteomes" id="UP001500618"/>
    </source>
</evidence>
<organism evidence="1 2">
    <name type="scientific">Fodinicola feengrottensis</name>
    <dbReference type="NCBI Taxonomy" id="435914"/>
    <lineage>
        <taxon>Bacteria</taxon>
        <taxon>Bacillati</taxon>
        <taxon>Actinomycetota</taxon>
        <taxon>Actinomycetes</taxon>
        <taxon>Mycobacteriales</taxon>
        <taxon>Fodinicola</taxon>
    </lineage>
</organism>
<gene>
    <name evidence="1" type="ORF">GCM10009765_41300</name>
</gene>
<comment type="caution">
    <text evidence="1">The sequence shown here is derived from an EMBL/GenBank/DDBJ whole genome shotgun (WGS) entry which is preliminary data.</text>
</comment>
<dbReference type="EMBL" id="BAAANY010000015">
    <property type="protein sequence ID" value="GAA1687535.1"/>
    <property type="molecule type" value="Genomic_DNA"/>
</dbReference>
<dbReference type="Pfam" id="PF14350">
    <property type="entry name" value="Beta_protein"/>
    <property type="match status" value="1"/>
</dbReference>